<feature type="region of interest" description="Disordered" evidence="1">
    <location>
        <begin position="1"/>
        <end position="32"/>
    </location>
</feature>
<dbReference type="AlphaFoldDB" id="A0A382BUC8"/>
<reference evidence="2" key="1">
    <citation type="submission" date="2018-05" db="EMBL/GenBank/DDBJ databases">
        <authorList>
            <person name="Lanie J.A."/>
            <person name="Ng W.-L."/>
            <person name="Kazmierczak K.M."/>
            <person name="Andrzejewski T.M."/>
            <person name="Davidsen T.M."/>
            <person name="Wayne K.J."/>
            <person name="Tettelin H."/>
            <person name="Glass J.I."/>
            <person name="Rusch D."/>
            <person name="Podicherti R."/>
            <person name="Tsui H.-C.T."/>
            <person name="Winkler M.E."/>
        </authorList>
    </citation>
    <scope>NUCLEOTIDE SEQUENCE</scope>
</reference>
<gene>
    <name evidence="2" type="ORF">METZ01_LOCUS170078</name>
</gene>
<organism evidence="2">
    <name type="scientific">marine metagenome</name>
    <dbReference type="NCBI Taxonomy" id="408172"/>
    <lineage>
        <taxon>unclassified sequences</taxon>
        <taxon>metagenomes</taxon>
        <taxon>ecological metagenomes</taxon>
    </lineage>
</organism>
<evidence type="ECO:0000256" key="1">
    <source>
        <dbReference type="SAM" id="MobiDB-lite"/>
    </source>
</evidence>
<name>A0A382BUC8_9ZZZZ</name>
<dbReference type="EMBL" id="UINC01031342">
    <property type="protein sequence ID" value="SVB17224.1"/>
    <property type="molecule type" value="Genomic_DNA"/>
</dbReference>
<evidence type="ECO:0000313" key="2">
    <source>
        <dbReference type="EMBL" id="SVB17224.1"/>
    </source>
</evidence>
<proteinExistence type="predicted"/>
<protein>
    <submittedName>
        <fullName evidence="2">Uncharacterized protein</fullName>
    </submittedName>
</protein>
<accession>A0A382BUC8</accession>
<sequence>MRKVASHTHFVTGVMSEDEAGPAADNSMHAEFGAAGGHPATVSTIGARFGAKAAPKAAPKFKKAADDDE</sequence>